<feature type="compositionally biased region" description="Basic and acidic residues" evidence="1">
    <location>
        <begin position="81"/>
        <end position="95"/>
    </location>
</feature>
<feature type="region of interest" description="Disordered" evidence="1">
    <location>
        <begin position="146"/>
        <end position="196"/>
    </location>
</feature>
<reference evidence="3" key="1">
    <citation type="submission" date="2024-07" db="EMBL/GenBank/DDBJ databases">
        <title>Two chromosome-level genome assemblies of Korean endemic species Abeliophyllum distichum and Forsythia ovata (Oleaceae).</title>
        <authorList>
            <person name="Jang H."/>
        </authorList>
    </citation>
    <scope>NUCLEOTIDE SEQUENCE [LARGE SCALE GENOMIC DNA]</scope>
</reference>
<evidence type="ECO:0000313" key="3">
    <source>
        <dbReference type="Proteomes" id="UP001604277"/>
    </source>
</evidence>
<proteinExistence type="predicted"/>
<gene>
    <name evidence="2" type="ORF">Fot_22594</name>
</gene>
<dbReference type="AlphaFoldDB" id="A0ABD1UY55"/>
<accession>A0ABD1UY55</accession>
<evidence type="ECO:0000313" key="2">
    <source>
        <dbReference type="EMBL" id="KAL2529993.1"/>
    </source>
</evidence>
<protein>
    <submittedName>
        <fullName evidence="2">Uncharacterized protein</fullName>
    </submittedName>
</protein>
<dbReference type="Proteomes" id="UP001604277">
    <property type="component" value="Unassembled WGS sequence"/>
</dbReference>
<dbReference type="EMBL" id="JBFOLJ010000006">
    <property type="protein sequence ID" value="KAL2529993.1"/>
    <property type="molecule type" value="Genomic_DNA"/>
</dbReference>
<name>A0ABD1UY55_9LAMI</name>
<keyword evidence="3" id="KW-1185">Reference proteome</keyword>
<evidence type="ECO:0000256" key="1">
    <source>
        <dbReference type="SAM" id="MobiDB-lite"/>
    </source>
</evidence>
<sequence>MSGFYFFKVPKFKIRRGRVVEDISPPPLVPSVASGPRSTVLQVPEMTRDSSYIPPAPEATSEVPSTSISARPMPSPGSARQSEKRKVGAKSREKAFQAPTSSPPGKYEFINIGSRQDELDPTVLGKLPPPTANAAASVHKFVISHLPSHKSRKFNGKTSPPVGEVSPPINPLPATNQSPYSQIYEEPSKNHLQSSH</sequence>
<comment type="caution">
    <text evidence="2">The sequence shown here is derived from an EMBL/GenBank/DDBJ whole genome shotgun (WGS) entry which is preliminary data.</text>
</comment>
<feature type="region of interest" description="Disordered" evidence="1">
    <location>
        <begin position="48"/>
        <end position="109"/>
    </location>
</feature>
<organism evidence="2 3">
    <name type="scientific">Forsythia ovata</name>
    <dbReference type="NCBI Taxonomy" id="205694"/>
    <lineage>
        <taxon>Eukaryota</taxon>
        <taxon>Viridiplantae</taxon>
        <taxon>Streptophyta</taxon>
        <taxon>Embryophyta</taxon>
        <taxon>Tracheophyta</taxon>
        <taxon>Spermatophyta</taxon>
        <taxon>Magnoliopsida</taxon>
        <taxon>eudicotyledons</taxon>
        <taxon>Gunneridae</taxon>
        <taxon>Pentapetalae</taxon>
        <taxon>asterids</taxon>
        <taxon>lamiids</taxon>
        <taxon>Lamiales</taxon>
        <taxon>Oleaceae</taxon>
        <taxon>Forsythieae</taxon>
        <taxon>Forsythia</taxon>
    </lineage>
</organism>